<dbReference type="Gene3D" id="1.20.58.2220">
    <property type="entry name" value="Formin, FH2 domain"/>
    <property type="match status" value="1"/>
</dbReference>
<dbReference type="PROSITE" id="PS51444">
    <property type="entry name" value="FH2"/>
    <property type="match status" value="1"/>
</dbReference>
<organism evidence="3 4">
    <name type="scientific">Staurois parvus</name>
    <dbReference type="NCBI Taxonomy" id="386267"/>
    <lineage>
        <taxon>Eukaryota</taxon>
        <taxon>Metazoa</taxon>
        <taxon>Chordata</taxon>
        <taxon>Craniata</taxon>
        <taxon>Vertebrata</taxon>
        <taxon>Euteleostomi</taxon>
        <taxon>Amphibia</taxon>
        <taxon>Batrachia</taxon>
        <taxon>Anura</taxon>
        <taxon>Neobatrachia</taxon>
        <taxon>Ranoidea</taxon>
        <taxon>Ranidae</taxon>
        <taxon>Staurois</taxon>
    </lineage>
</organism>
<evidence type="ECO:0000313" key="3">
    <source>
        <dbReference type="EMBL" id="CAI9536408.1"/>
    </source>
</evidence>
<evidence type="ECO:0000313" key="4">
    <source>
        <dbReference type="Proteomes" id="UP001162483"/>
    </source>
</evidence>
<sequence>MEEFLQVAVKELKELDTQRVELQKEVHTLIDFFCEDKETMKLDECFQIFRDFCDKFNKAVKENKERELQDIRQKQRLKEQELKRQSWVCVEAGGFGRSSSESDVELLTKKGLEEFLLQRPQSPLSRTSSTRRSRHSLGVTADRELLMYLEAPQDDQLNKCNSLPRTHTRQSRPTIAWMNSKDKNEEGNMHLSKNEAIQSSSPLPTVHISSFGDDHTAVVNKRNNQTNIDRNNNQPQNCQENGDRSIKKTP</sequence>
<gene>
    <name evidence="3" type="ORF">SPARVUS_LOCUS1020468</name>
</gene>
<dbReference type="PANTHER" id="PTHR46345:SF11">
    <property type="entry name" value="FORMIN-J-LIKE"/>
    <property type="match status" value="1"/>
</dbReference>
<dbReference type="InterPro" id="IPR015425">
    <property type="entry name" value="FH2_Formin"/>
</dbReference>
<dbReference type="EMBL" id="CATNWA010000316">
    <property type="protein sequence ID" value="CAI9536408.1"/>
    <property type="molecule type" value="Genomic_DNA"/>
</dbReference>
<dbReference type="SUPFAM" id="SSF101447">
    <property type="entry name" value="Formin homology 2 domain (FH2 domain)"/>
    <property type="match status" value="1"/>
</dbReference>
<dbReference type="PANTHER" id="PTHR46345">
    <property type="entry name" value="INVERTED FORMIN-2"/>
    <property type="match status" value="1"/>
</dbReference>
<comment type="caution">
    <text evidence="3">The sequence shown here is derived from an EMBL/GenBank/DDBJ whole genome shotgun (WGS) entry which is preliminary data.</text>
</comment>
<evidence type="ECO:0000259" key="2">
    <source>
        <dbReference type="PROSITE" id="PS51444"/>
    </source>
</evidence>
<evidence type="ECO:0000256" key="1">
    <source>
        <dbReference type="SAM" id="MobiDB-lite"/>
    </source>
</evidence>
<feature type="compositionally biased region" description="Low complexity" evidence="1">
    <location>
        <begin position="224"/>
        <end position="234"/>
    </location>
</feature>
<keyword evidence="4" id="KW-1185">Reference proteome</keyword>
<reference evidence="3" key="1">
    <citation type="submission" date="2023-05" db="EMBL/GenBank/DDBJ databases">
        <authorList>
            <person name="Stuckert A."/>
        </authorList>
    </citation>
    <scope>NUCLEOTIDE SEQUENCE</scope>
</reference>
<feature type="compositionally biased region" description="Basic and acidic residues" evidence="1">
    <location>
        <begin position="241"/>
        <end position="250"/>
    </location>
</feature>
<proteinExistence type="predicted"/>
<feature type="domain" description="FH2" evidence="2">
    <location>
        <begin position="1"/>
        <end position="82"/>
    </location>
</feature>
<name>A0ABN9ARM9_9NEOB</name>
<dbReference type="Pfam" id="PF02181">
    <property type="entry name" value="FH2"/>
    <property type="match status" value="1"/>
</dbReference>
<accession>A0ABN9ARM9</accession>
<feature type="non-terminal residue" evidence="3">
    <location>
        <position position="250"/>
    </location>
</feature>
<protein>
    <recommendedName>
        <fullName evidence="2">FH2 domain-containing protein</fullName>
    </recommendedName>
</protein>
<feature type="region of interest" description="Disordered" evidence="1">
    <location>
        <begin position="224"/>
        <end position="250"/>
    </location>
</feature>
<dbReference type="InterPro" id="IPR042201">
    <property type="entry name" value="FH2_Formin_sf"/>
</dbReference>
<dbReference type="Proteomes" id="UP001162483">
    <property type="component" value="Unassembled WGS sequence"/>
</dbReference>